<dbReference type="Proteomes" id="UP001476247">
    <property type="component" value="Unassembled WGS sequence"/>
</dbReference>
<evidence type="ECO:0000313" key="2">
    <source>
        <dbReference type="Proteomes" id="UP001476247"/>
    </source>
</evidence>
<sequence length="225" mass="26061">MADQNTINNGAGINTSERTFTQREVEQLIAQVTKCVRETQLEEADKRQEGSDLPVEIFQELEDYSSNKLQRALQKFKRHTHKYNNKEWVTPETTNPNFVNQLKETKVDTLQLVVTSTALPRIHEYRQKQQLNYMSTSDTLSTEDSEKTYPYSKIRSNNFVDLRSTDLGSPDNKKMKLNKLSPKLLNCPTVLSTWKLHQSAISDSPLMRNLLNNTTIKHMSQLWKV</sequence>
<name>A0ABP9Y9U9_9FUNG</name>
<protein>
    <submittedName>
        <fullName evidence="1">Uncharacterized protein</fullName>
    </submittedName>
</protein>
<gene>
    <name evidence="1" type="ORF">HPULCUR_009218</name>
</gene>
<comment type="caution">
    <text evidence="1">The sequence shown here is derived from an EMBL/GenBank/DDBJ whole genome shotgun (WGS) entry which is preliminary data.</text>
</comment>
<reference evidence="1 2" key="1">
    <citation type="submission" date="2024-04" db="EMBL/GenBank/DDBJ databases">
        <title>genome sequences of Mucor flavus KT1a and Helicostylum pulchrum KT1b strains isolation_sourced from the surface of a dry-aged beef.</title>
        <authorList>
            <person name="Toyotome T."/>
            <person name="Hosono M."/>
            <person name="Torimaru M."/>
            <person name="Fukuda K."/>
            <person name="Mikami N."/>
        </authorList>
    </citation>
    <scope>NUCLEOTIDE SEQUENCE [LARGE SCALE GENOMIC DNA]</scope>
    <source>
        <strain evidence="1 2">KT1b</strain>
    </source>
</reference>
<proteinExistence type="predicted"/>
<dbReference type="EMBL" id="BAABUJ010000030">
    <property type="protein sequence ID" value="GAA5803734.1"/>
    <property type="molecule type" value="Genomic_DNA"/>
</dbReference>
<evidence type="ECO:0000313" key="1">
    <source>
        <dbReference type="EMBL" id="GAA5803734.1"/>
    </source>
</evidence>
<keyword evidence="2" id="KW-1185">Reference proteome</keyword>
<organism evidence="1 2">
    <name type="scientific">Helicostylum pulchrum</name>
    <dbReference type="NCBI Taxonomy" id="562976"/>
    <lineage>
        <taxon>Eukaryota</taxon>
        <taxon>Fungi</taxon>
        <taxon>Fungi incertae sedis</taxon>
        <taxon>Mucoromycota</taxon>
        <taxon>Mucoromycotina</taxon>
        <taxon>Mucoromycetes</taxon>
        <taxon>Mucorales</taxon>
        <taxon>Mucorineae</taxon>
        <taxon>Mucoraceae</taxon>
        <taxon>Helicostylum</taxon>
    </lineage>
</organism>
<accession>A0ABP9Y9U9</accession>